<organism evidence="3 4">
    <name type="scientific">Streptomyces nigrescens</name>
    <dbReference type="NCBI Taxonomy" id="1920"/>
    <lineage>
        <taxon>Bacteria</taxon>
        <taxon>Bacillati</taxon>
        <taxon>Actinomycetota</taxon>
        <taxon>Actinomycetes</taxon>
        <taxon>Kitasatosporales</taxon>
        <taxon>Streptomycetaceae</taxon>
        <taxon>Streptomyces</taxon>
    </lineage>
</organism>
<dbReference type="Proteomes" id="UP001059597">
    <property type="component" value="Chromosome"/>
</dbReference>
<feature type="region of interest" description="Disordered" evidence="1">
    <location>
        <begin position="76"/>
        <end position="117"/>
    </location>
</feature>
<gene>
    <name evidence="3" type="ORF">HEK616_67020</name>
</gene>
<protein>
    <recommendedName>
        <fullName evidence="5">Secreted protein</fullName>
    </recommendedName>
</protein>
<feature type="chain" id="PRO_5046450646" description="Secreted protein" evidence="2">
    <location>
        <begin position="17"/>
        <end position="117"/>
    </location>
</feature>
<evidence type="ECO:0000256" key="2">
    <source>
        <dbReference type="SAM" id="SignalP"/>
    </source>
</evidence>
<dbReference type="EMBL" id="AP026073">
    <property type="protein sequence ID" value="BDM73215.1"/>
    <property type="molecule type" value="Genomic_DNA"/>
</dbReference>
<evidence type="ECO:0000313" key="4">
    <source>
        <dbReference type="Proteomes" id="UP001059597"/>
    </source>
</evidence>
<reference evidence="3" key="1">
    <citation type="submission" date="2022-06" db="EMBL/GenBank/DDBJ databases">
        <title>Complete genome sequence of Streptomyces nigrescens HEK616.</title>
        <authorList>
            <person name="Asamizu S."/>
            <person name="Onaka H."/>
        </authorList>
    </citation>
    <scope>NUCLEOTIDE SEQUENCE</scope>
    <source>
        <strain evidence="3">HEK616</strain>
    </source>
</reference>
<evidence type="ECO:0000313" key="3">
    <source>
        <dbReference type="EMBL" id="BDM73215.1"/>
    </source>
</evidence>
<accession>A0ABM8A3L6</accession>
<keyword evidence="2" id="KW-0732">Signal</keyword>
<name>A0ABM8A3L6_STRNI</name>
<feature type="signal peptide" evidence="2">
    <location>
        <begin position="1"/>
        <end position="16"/>
    </location>
</feature>
<proteinExistence type="predicted"/>
<evidence type="ECO:0000256" key="1">
    <source>
        <dbReference type="SAM" id="MobiDB-lite"/>
    </source>
</evidence>
<evidence type="ECO:0008006" key="5">
    <source>
        <dbReference type="Google" id="ProtNLM"/>
    </source>
</evidence>
<keyword evidence="4" id="KW-1185">Reference proteome</keyword>
<sequence length="117" mass="12070">MAAFLAVAFLVTAFFAATGFSGVSFTAAFFPAEAVRTEAGPASFVSCAADRDAPDFRRAGFRVELTPEGDLLLLSGSEAPPDACSPTAESSPALTRPAPSPLLSPAYWTLGQTKASH</sequence>